<keyword evidence="2" id="KW-1185">Reference proteome</keyword>
<sequence length="147" mass="17140">MARQCYVDNLRASTKPSMEGNISAYVEISIDIKLDPKPPIDQGAKPIEKLEYMPLTDEENRTQIGERMQGPHWEWLMSTFWHHADMDRLVYGALGFPILNFLDAYSGYNQIKMYPLNAYKIAFMADGMTYYYQAMLFDLKNTRATYQ</sequence>
<dbReference type="OrthoDB" id="3341476at2759"/>
<reference evidence="1" key="1">
    <citation type="submission" date="2018-05" db="EMBL/GenBank/DDBJ databases">
        <title>Draft genome of Mucuna pruriens seed.</title>
        <authorList>
            <person name="Nnadi N.E."/>
            <person name="Vos R."/>
            <person name="Hasami M.H."/>
            <person name="Devisetty U.K."/>
            <person name="Aguiy J.C."/>
        </authorList>
    </citation>
    <scope>NUCLEOTIDE SEQUENCE [LARGE SCALE GENOMIC DNA]</scope>
    <source>
        <strain evidence="1">JCA_2017</strain>
    </source>
</reference>
<gene>
    <name evidence="1" type="ORF">CR513_42338</name>
</gene>
<proteinExistence type="predicted"/>
<comment type="caution">
    <text evidence="1">The sequence shown here is derived from an EMBL/GenBank/DDBJ whole genome shotgun (WGS) entry which is preliminary data.</text>
</comment>
<organism evidence="1 2">
    <name type="scientific">Mucuna pruriens</name>
    <name type="common">Velvet bean</name>
    <name type="synonym">Dolichos pruriens</name>
    <dbReference type="NCBI Taxonomy" id="157652"/>
    <lineage>
        <taxon>Eukaryota</taxon>
        <taxon>Viridiplantae</taxon>
        <taxon>Streptophyta</taxon>
        <taxon>Embryophyta</taxon>
        <taxon>Tracheophyta</taxon>
        <taxon>Spermatophyta</taxon>
        <taxon>Magnoliopsida</taxon>
        <taxon>eudicotyledons</taxon>
        <taxon>Gunneridae</taxon>
        <taxon>Pentapetalae</taxon>
        <taxon>rosids</taxon>
        <taxon>fabids</taxon>
        <taxon>Fabales</taxon>
        <taxon>Fabaceae</taxon>
        <taxon>Papilionoideae</taxon>
        <taxon>50 kb inversion clade</taxon>
        <taxon>NPAAA clade</taxon>
        <taxon>indigoferoid/millettioid clade</taxon>
        <taxon>Phaseoleae</taxon>
        <taxon>Mucuna</taxon>
    </lineage>
</organism>
<dbReference type="Proteomes" id="UP000257109">
    <property type="component" value="Unassembled WGS sequence"/>
</dbReference>
<evidence type="ECO:0000313" key="1">
    <source>
        <dbReference type="EMBL" id="RDX77523.1"/>
    </source>
</evidence>
<accession>A0A371FHD3</accession>
<dbReference type="SUPFAM" id="SSF56672">
    <property type="entry name" value="DNA/RNA polymerases"/>
    <property type="match status" value="1"/>
</dbReference>
<evidence type="ECO:0008006" key="3">
    <source>
        <dbReference type="Google" id="ProtNLM"/>
    </source>
</evidence>
<feature type="non-terminal residue" evidence="1">
    <location>
        <position position="1"/>
    </location>
</feature>
<dbReference type="EMBL" id="QJKJ01009148">
    <property type="protein sequence ID" value="RDX77523.1"/>
    <property type="molecule type" value="Genomic_DNA"/>
</dbReference>
<protein>
    <recommendedName>
        <fullName evidence="3">Reverse transcriptase</fullName>
    </recommendedName>
</protein>
<evidence type="ECO:0000313" key="2">
    <source>
        <dbReference type="Proteomes" id="UP000257109"/>
    </source>
</evidence>
<dbReference type="AlphaFoldDB" id="A0A371FHD3"/>
<name>A0A371FHD3_MUCPR</name>
<dbReference type="InterPro" id="IPR043502">
    <property type="entry name" value="DNA/RNA_pol_sf"/>
</dbReference>